<evidence type="ECO:0000259" key="1">
    <source>
        <dbReference type="Pfam" id="PF02698"/>
    </source>
</evidence>
<dbReference type="PANTHER" id="PTHR30336">
    <property type="entry name" value="INNER MEMBRANE PROTEIN, PROBABLE PERMEASE"/>
    <property type="match status" value="1"/>
</dbReference>
<dbReference type="KEGG" id="des:DSOUD_2076"/>
<accession>A0A0M3QFX7</accession>
<feature type="domain" description="DUF218" evidence="1">
    <location>
        <begin position="37"/>
        <end position="168"/>
    </location>
</feature>
<dbReference type="GO" id="GO:0005886">
    <property type="term" value="C:plasma membrane"/>
    <property type="evidence" value="ECO:0007669"/>
    <property type="project" value="TreeGrafter"/>
</dbReference>
<dbReference type="PATRIC" id="fig|1603606.3.peg.2245"/>
<proteinExistence type="predicted"/>
<reference evidence="2 3" key="1">
    <citation type="submission" date="2015-07" db="EMBL/GenBank/DDBJ databases">
        <title>Isolation and Genomic Characterization of a Novel Halophilic Metal-Reducing Deltaproteobacterium from the Deep Subsurface.</title>
        <authorList>
            <person name="Badalamenti J.P."/>
            <person name="Summers Z.M."/>
            <person name="Gralnick J.A."/>
            <person name="Bond D.R."/>
        </authorList>
    </citation>
    <scope>NUCLEOTIDE SEQUENCE [LARGE SCALE GENOMIC DNA]</scope>
    <source>
        <strain evidence="2 3">WTL</strain>
    </source>
</reference>
<protein>
    <recommendedName>
        <fullName evidence="1">DUF218 domain-containing protein</fullName>
    </recommendedName>
</protein>
<dbReference type="EMBL" id="CP010802">
    <property type="protein sequence ID" value="ALC16843.1"/>
    <property type="molecule type" value="Genomic_DNA"/>
</dbReference>
<name>A0A0M3QFX7_9BACT</name>
<dbReference type="STRING" id="1603606.DSOUD_2076"/>
<dbReference type="OrthoDB" id="5405780at2"/>
<organism evidence="2 3">
    <name type="scientific">Desulfuromonas soudanensis</name>
    <dbReference type="NCBI Taxonomy" id="1603606"/>
    <lineage>
        <taxon>Bacteria</taxon>
        <taxon>Pseudomonadati</taxon>
        <taxon>Thermodesulfobacteriota</taxon>
        <taxon>Desulfuromonadia</taxon>
        <taxon>Desulfuromonadales</taxon>
        <taxon>Desulfuromonadaceae</taxon>
        <taxon>Desulfuromonas</taxon>
    </lineage>
</organism>
<dbReference type="InterPro" id="IPR014729">
    <property type="entry name" value="Rossmann-like_a/b/a_fold"/>
</dbReference>
<dbReference type="CDD" id="cd06259">
    <property type="entry name" value="YdcF-like"/>
    <property type="match status" value="1"/>
</dbReference>
<evidence type="ECO:0000313" key="2">
    <source>
        <dbReference type="EMBL" id="ALC16843.1"/>
    </source>
</evidence>
<dbReference type="Proteomes" id="UP000057158">
    <property type="component" value="Chromosome"/>
</dbReference>
<dbReference type="AlphaFoldDB" id="A0A0M3QFX7"/>
<dbReference type="Pfam" id="PF02698">
    <property type="entry name" value="DUF218"/>
    <property type="match status" value="1"/>
</dbReference>
<dbReference type="RefSeq" id="WP_053550904.1">
    <property type="nucleotide sequence ID" value="NZ_CP010802.1"/>
</dbReference>
<evidence type="ECO:0000313" key="3">
    <source>
        <dbReference type="Proteomes" id="UP000057158"/>
    </source>
</evidence>
<dbReference type="Gene3D" id="3.40.50.620">
    <property type="entry name" value="HUPs"/>
    <property type="match status" value="1"/>
</dbReference>
<sequence length="200" mass="22687">MPVVIFVTFFLLVGAYITGPAVLEWFLVVKSPMTKADALVVMAGSRYQRLPAVVELYQQGRAPKIFLTNDGVSGAWSKRYQKNLYLVEWAREYLQGKGVPDEAIVLLNFSKSGSYYDALNTRDYVLTNGTVRSLLVVTSDYHTRRTLWTFNHVFAGTNVKVAVFPIPKDPAYKGRRLRVMTTELVKLVYYLVRYGLFPVG</sequence>
<gene>
    <name evidence="2" type="ORF">DSOUD_2076</name>
</gene>
<dbReference type="InterPro" id="IPR003848">
    <property type="entry name" value="DUF218"/>
</dbReference>
<keyword evidence="3" id="KW-1185">Reference proteome</keyword>
<dbReference type="InterPro" id="IPR051599">
    <property type="entry name" value="Cell_Envelope_Assoc"/>
</dbReference>
<dbReference type="PANTHER" id="PTHR30336:SF20">
    <property type="entry name" value="DUF218 DOMAIN-CONTAINING PROTEIN"/>
    <property type="match status" value="1"/>
</dbReference>